<accession>A0A552UAC6</accession>
<keyword evidence="4" id="KW-1185">Reference proteome</keyword>
<dbReference type="NCBIfam" id="TIGR02595">
    <property type="entry name" value="PEP_CTERM"/>
    <property type="match status" value="1"/>
</dbReference>
<evidence type="ECO:0000313" key="4">
    <source>
        <dbReference type="Proteomes" id="UP000317894"/>
    </source>
</evidence>
<reference evidence="3 4" key="1">
    <citation type="submission" date="2019-07" db="EMBL/GenBank/DDBJ databases">
        <title>Novel species isolated from glacier.</title>
        <authorList>
            <person name="Liu Q."/>
            <person name="Xin Y.-H."/>
        </authorList>
    </citation>
    <scope>NUCLEOTIDE SEQUENCE [LARGE SCALE GENOMIC DNA]</scope>
    <source>
        <strain evidence="3 4">LB1R16</strain>
    </source>
</reference>
<dbReference type="AlphaFoldDB" id="A0A552UAC6"/>
<dbReference type="InterPro" id="IPR013424">
    <property type="entry name" value="Ice-binding_C"/>
</dbReference>
<dbReference type="NCBIfam" id="NF035944">
    <property type="entry name" value="PEPxxWA-CTERM"/>
    <property type="match status" value="1"/>
</dbReference>
<organism evidence="3 4">
    <name type="scientific">Glacieibacterium frigidum</name>
    <dbReference type="NCBI Taxonomy" id="2593303"/>
    <lineage>
        <taxon>Bacteria</taxon>
        <taxon>Pseudomonadati</taxon>
        <taxon>Pseudomonadota</taxon>
        <taxon>Alphaproteobacteria</taxon>
        <taxon>Sphingomonadales</taxon>
        <taxon>Sphingosinicellaceae</taxon>
        <taxon>Glacieibacterium</taxon>
    </lineage>
</organism>
<dbReference type="Proteomes" id="UP000317894">
    <property type="component" value="Unassembled WGS sequence"/>
</dbReference>
<dbReference type="EMBL" id="VJWA01000002">
    <property type="protein sequence ID" value="TRW15175.1"/>
    <property type="molecule type" value="Genomic_DNA"/>
</dbReference>
<name>A0A552UAC6_9SPHN</name>
<sequence>MSSNAPEPTTWALMIGGFGLAGGAMRYRRMAAA</sequence>
<evidence type="ECO:0000313" key="3">
    <source>
        <dbReference type="EMBL" id="TRW15175.1"/>
    </source>
</evidence>
<dbReference type="Pfam" id="PF07589">
    <property type="entry name" value="PEP-CTERM"/>
    <property type="match status" value="1"/>
</dbReference>
<keyword evidence="1" id="KW-0812">Transmembrane</keyword>
<protein>
    <submittedName>
        <fullName evidence="3">PEP-CTERM sorting domain-containing protein</fullName>
    </submittedName>
</protein>
<feature type="transmembrane region" description="Helical" evidence="1">
    <location>
        <begin position="12"/>
        <end position="28"/>
    </location>
</feature>
<proteinExistence type="predicted"/>
<gene>
    <name evidence="3" type="ORF">FMM06_16185</name>
</gene>
<keyword evidence="1" id="KW-1133">Transmembrane helix</keyword>
<keyword evidence="1" id="KW-0472">Membrane</keyword>
<evidence type="ECO:0000256" key="1">
    <source>
        <dbReference type="SAM" id="Phobius"/>
    </source>
</evidence>
<evidence type="ECO:0000259" key="2">
    <source>
        <dbReference type="Pfam" id="PF07589"/>
    </source>
</evidence>
<feature type="domain" description="Ice-binding protein C-terminal" evidence="2">
    <location>
        <begin position="5"/>
        <end position="29"/>
    </location>
</feature>
<comment type="caution">
    <text evidence="3">The sequence shown here is derived from an EMBL/GenBank/DDBJ whole genome shotgun (WGS) entry which is preliminary data.</text>
</comment>